<dbReference type="GO" id="GO:0030163">
    <property type="term" value="P:protein catabolic process"/>
    <property type="evidence" value="ECO:0007669"/>
    <property type="project" value="InterPro"/>
</dbReference>
<dbReference type="InterPro" id="IPR020568">
    <property type="entry name" value="Ribosomal_Su5_D2-typ_SF"/>
</dbReference>
<reference evidence="3" key="2">
    <citation type="submission" date="2024-06" db="EMBL/GenBank/DDBJ databases">
        <authorList>
            <person name="Petrova K.O."/>
            <person name="Toshchakov S.V."/>
            <person name="Boltjanskaja Y.V."/>
            <person name="Kevbrin V.V."/>
        </authorList>
    </citation>
    <scope>NUCLEOTIDE SEQUENCE</scope>
    <source>
        <strain evidence="3">Z-710</strain>
    </source>
</reference>
<accession>A0AAU8HQW2</accession>
<dbReference type="RefSeq" id="WP_353892143.1">
    <property type="nucleotide sequence ID" value="NZ_CP159485.1"/>
</dbReference>
<proteinExistence type="predicted"/>
<protein>
    <submittedName>
        <fullName evidence="3">S16 family serine protease</fullName>
        <ecNumber evidence="3">3.4.21.-</ecNumber>
    </submittedName>
</protein>
<dbReference type="GO" id="GO:0004176">
    <property type="term" value="F:ATP-dependent peptidase activity"/>
    <property type="evidence" value="ECO:0007669"/>
    <property type="project" value="InterPro"/>
</dbReference>
<gene>
    <name evidence="3" type="ORF">PRVXH_001470</name>
</gene>
<keyword evidence="1" id="KW-0812">Transmembrane</keyword>
<dbReference type="EC" id="3.4.21.-" evidence="3"/>
<organism evidence="3">
    <name type="scientific">Proteinivorax hydrogeniformans</name>
    <dbReference type="NCBI Taxonomy" id="1826727"/>
    <lineage>
        <taxon>Bacteria</taxon>
        <taxon>Bacillati</taxon>
        <taxon>Bacillota</taxon>
        <taxon>Clostridia</taxon>
        <taxon>Eubacteriales</taxon>
        <taxon>Proteinivoracaceae</taxon>
        <taxon>Proteinivorax</taxon>
    </lineage>
</organism>
<dbReference type="Gene3D" id="3.30.230.10">
    <property type="match status" value="1"/>
</dbReference>
<dbReference type="Pfam" id="PF05362">
    <property type="entry name" value="Lon_C"/>
    <property type="match status" value="1"/>
</dbReference>
<dbReference type="InterPro" id="IPR027065">
    <property type="entry name" value="Lon_Prtase"/>
</dbReference>
<dbReference type="PANTHER" id="PTHR10046">
    <property type="entry name" value="ATP DEPENDENT LON PROTEASE FAMILY MEMBER"/>
    <property type="match status" value="1"/>
</dbReference>
<keyword evidence="1" id="KW-0472">Membrane</keyword>
<feature type="transmembrane region" description="Helical" evidence="1">
    <location>
        <begin position="12"/>
        <end position="34"/>
    </location>
</feature>
<evidence type="ECO:0000259" key="2">
    <source>
        <dbReference type="Pfam" id="PF05362"/>
    </source>
</evidence>
<dbReference type="GO" id="GO:0004252">
    <property type="term" value="F:serine-type endopeptidase activity"/>
    <property type="evidence" value="ECO:0007669"/>
    <property type="project" value="InterPro"/>
</dbReference>
<feature type="domain" description="Lon proteolytic" evidence="2">
    <location>
        <begin position="236"/>
        <end position="326"/>
    </location>
</feature>
<evidence type="ECO:0000256" key="1">
    <source>
        <dbReference type="SAM" id="Phobius"/>
    </source>
</evidence>
<keyword evidence="1" id="KW-1133">Transmembrane helix</keyword>
<dbReference type="SUPFAM" id="SSF54211">
    <property type="entry name" value="Ribosomal protein S5 domain 2-like"/>
    <property type="match status" value="1"/>
</dbReference>
<keyword evidence="3" id="KW-0645">Protease</keyword>
<dbReference type="GO" id="GO:0006508">
    <property type="term" value="P:proteolysis"/>
    <property type="evidence" value="ECO:0007669"/>
    <property type="project" value="UniProtKB-KW"/>
</dbReference>
<dbReference type="EMBL" id="CP159485">
    <property type="protein sequence ID" value="XCI27565.1"/>
    <property type="molecule type" value="Genomic_DNA"/>
</dbReference>
<keyword evidence="3" id="KW-0378">Hydrolase</keyword>
<dbReference type="AlphaFoldDB" id="A0AAU8HQW2"/>
<reference evidence="3" key="1">
    <citation type="journal article" date="2018" name="Antonie Van Leeuwenhoek">
        <title>Proteinivorax hydrogeniformans sp. nov., an anaerobic, haloalkaliphilic bacterium fermenting proteinaceous compounds with high hydrogen production.</title>
        <authorList>
            <person name="Boltyanskaya Y."/>
            <person name="Detkova E."/>
            <person name="Pimenov N."/>
            <person name="Kevbrin V."/>
        </authorList>
    </citation>
    <scope>NUCLEOTIDE SEQUENCE</scope>
    <source>
        <strain evidence="3">Z-710</strain>
    </source>
</reference>
<name>A0AAU8HQW2_9FIRM</name>
<dbReference type="InterPro" id="IPR008269">
    <property type="entry name" value="Lon_proteolytic"/>
</dbReference>
<dbReference type="InterPro" id="IPR014721">
    <property type="entry name" value="Ribsml_uS5_D2-typ_fold_subgr"/>
</dbReference>
<sequence>MNFNARKLQTIAIALALLLMVFLFIGYDTGYLVVRPGDAILIGDMVEIENSYGHDSSVYLLTVSQFTASPLAYLLGVFSPRMDLMHHSVVIPPDMDMEEYYKLNRQRMQESQDNAKVVALQQAGYDVPMTSDGVEIVDILPTSTVKEVLQVGDIFKVLDGEKVMLSDQLISIVQSKNVGDEITTTIVRNEVEKELALKVGRSESDPKVPALGVFIQTLNWEPVYPIDISFDTGQIGGPSAGMMFVLEIYNQLTEEDIIGDLVVAGTGTINFDGSVGAIGGMKQKVYAAENKQADVLFCPIENYEEAIAYATEVEVVKVNHFDDIVNFLNENK</sequence>
<dbReference type="InterPro" id="IPR036034">
    <property type="entry name" value="PDZ_sf"/>
</dbReference>
<evidence type="ECO:0000313" key="3">
    <source>
        <dbReference type="EMBL" id="XCI27565.1"/>
    </source>
</evidence>
<dbReference type="GO" id="GO:0005524">
    <property type="term" value="F:ATP binding"/>
    <property type="evidence" value="ECO:0007669"/>
    <property type="project" value="InterPro"/>
</dbReference>
<dbReference type="SUPFAM" id="SSF50156">
    <property type="entry name" value="PDZ domain-like"/>
    <property type="match status" value="1"/>
</dbReference>